<dbReference type="EMBL" id="CP136864">
    <property type="protein sequence ID" value="WOJ94438.1"/>
    <property type="molecule type" value="Genomic_DNA"/>
</dbReference>
<organism evidence="2 3">
    <name type="scientific">Congregibacter variabilis</name>
    <dbReference type="NCBI Taxonomy" id="3081200"/>
    <lineage>
        <taxon>Bacteria</taxon>
        <taxon>Pseudomonadati</taxon>
        <taxon>Pseudomonadota</taxon>
        <taxon>Gammaproteobacteria</taxon>
        <taxon>Cellvibrionales</taxon>
        <taxon>Halieaceae</taxon>
        <taxon>Congregibacter</taxon>
    </lineage>
</organism>
<reference evidence="2 3" key="1">
    <citation type="submission" date="2023-10" db="EMBL/GenBank/DDBJ databases">
        <title>Two novel species belonging to the OM43/NOR5 clade.</title>
        <authorList>
            <person name="Park M."/>
        </authorList>
    </citation>
    <scope>NUCLEOTIDE SEQUENCE [LARGE SCALE GENOMIC DNA]</scope>
    <source>
        <strain evidence="2 3">IMCC43200</strain>
    </source>
</reference>
<gene>
    <name evidence="2" type="ORF">R0135_04560</name>
</gene>
<protein>
    <submittedName>
        <fullName evidence="2">VOC family protein</fullName>
    </submittedName>
</protein>
<dbReference type="RefSeq" id="WP_407349074.1">
    <property type="nucleotide sequence ID" value="NZ_CP136864.1"/>
</dbReference>
<dbReference type="PROSITE" id="PS51819">
    <property type="entry name" value="VOC"/>
    <property type="match status" value="1"/>
</dbReference>
<keyword evidence="3" id="KW-1185">Reference proteome</keyword>
<accession>A0ABZ0I4J2</accession>
<proteinExistence type="predicted"/>
<sequence>MQLNQVTLPVHDLPAANAFYLSLGFRQIVDSPRYARFECPDGGATFSLSLEETAFSNGAVIYFEHERLEEWVDSLQRAGVTFDQLPREESYLWTEAVLRDPSGNKIKLYRAGDNRRFPPWRVDIVQA</sequence>
<evidence type="ECO:0000313" key="2">
    <source>
        <dbReference type="EMBL" id="WOJ94438.1"/>
    </source>
</evidence>
<name>A0ABZ0I4J2_9GAMM</name>
<dbReference type="Gene3D" id="3.10.180.10">
    <property type="entry name" value="2,3-Dihydroxybiphenyl 1,2-Dioxygenase, domain 1"/>
    <property type="match status" value="1"/>
</dbReference>
<dbReference type="Proteomes" id="UP001626537">
    <property type="component" value="Chromosome"/>
</dbReference>
<dbReference type="SUPFAM" id="SSF54593">
    <property type="entry name" value="Glyoxalase/Bleomycin resistance protein/Dihydroxybiphenyl dioxygenase"/>
    <property type="match status" value="1"/>
</dbReference>
<dbReference type="InterPro" id="IPR029068">
    <property type="entry name" value="Glyas_Bleomycin-R_OHBP_Dase"/>
</dbReference>
<dbReference type="InterPro" id="IPR004360">
    <property type="entry name" value="Glyas_Fos-R_dOase_dom"/>
</dbReference>
<dbReference type="CDD" id="cd06587">
    <property type="entry name" value="VOC"/>
    <property type="match status" value="1"/>
</dbReference>
<dbReference type="Pfam" id="PF00903">
    <property type="entry name" value="Glyoxalase"/>
    <property type="match status" value="1"/>
</dbReference>
<evidence type="ECO:0000259" key="1">
    <source>
        <dbReference type="PROSITE" id="PS51819"/>
    </source>
</evidence>
<evidence type="ECO:0000313" key="3">
    <source>
        <dbReference type="Proteomes" id="UP001626537"/>
    </source>
</evidence>
<feature type="domain" description="VOC" evidence="1">
    <location>
        <begin position="2"/>
        <end position="111"/>
    </location>
</feature>
<dbReference type="InterPro" id="IPR037523">
    <property type="entry name" value="VOC_core"/>
</dbReference>